<comment type="caution">
    <text evidence="7">The sequence shown here is derived from an EMBL/GenBank/DDBJ whole genome shotgun (WGS) entry which is preliminary data.</text>
</comment>
<accession>A0ABP8V272</accession>
<dbReference type="RefSeq" id="WP_345196112.1">
    <property type="nucleotide sequence ID" value="NZ_BAABFL010000352.1"/>
</dbReference>
<name>A0ABP8V272_9GAMM</name>
<feature type="transmembrane region" description="Helical" evidence="6">
    <location>
        <begin position="71"/>
        <end position="89"/>
    </location>
</feature>
<feature type="transmembrane region" description="Helical" evidence="6">
    <location>
        <begin position="110"/>
        <end position="131"/>
    </location>
</feature>
<evidence type="ECO:0000256" key="2">
    <source>
        <dbReference type="ARBA" id="ARBA00022475"/>
    </source>
</evidence>
<keyword evidence="3 6" id="KW-0812">Transmembrane</keyword>
<evidence type="ECO:0000256" key="5">
    <source>
        <dbReference type="ARBA" id="ARBA00023136"/>
    </source>
</evidence>
<feature type="transmembrane region" description="Helical" evidence="6">
    <location>
        <begin position="183"/>
        <end position="201"/>
    </location>
</feature>
<evidence type="ECO:0000256" key="6">
    <source>
        <dbReference type="SAM" id="Phobius"/>
    </source>
</evidence>
<evidence type="ECO:0000256" key="4">
    <source>
        <dbReference type="ARBA" id="ARBA00022989"/>
    </source>
</evidence>
<dbReference type="PIRSF" id="PIRSF006324">
    <property type="entry name" value="LeuE"/>
    <property type="match status" value="1"/>
</dbReference>
<gene>
    <name evidence="7" type="ORF">GCM10023116_23190</name>
</gene>
<dbReference type="EMBL" id="BAABFL010000352">
    <property type="protein sequence ID" value="GAA4650036.1"/>
    <property type="molecule type" value="Genomic_DNA"/>
</dbReference>
<evidence type="ECO:0000256" key="1">
    <source>
        <dbReference type="ARBA" id="ARBA00004651"/>
    </source>
</evidence>
<organism evidence="7 8">
    <name type="scientific">Kistimonas scapharcae</name>
    <dbReference type="NCBI Taxonomy" id="1036133"/>
    <lineage>
        <taxon>Bacteria</taxon>
        <taxon>Pseudomonadati</taxon>
        <taxon>Pseudomonadota</taxon>
        <taxon>Gammaproteobacteria</taxon>
        <taxon>Oceanospirillales</taxon>
        <taxon>Endozoicomonadaceae</taxon>
        <taxon>Kistimonas</taxon>
    </lineage>
</organism>
<dbReference type="PANTHER" id="PTHR30086:SF20">
    <property type="entry name" value="ARGININE EXPORTER PROTEIN ARGO-RELATED"/>
    <property type="match status" value="1"/>
</dbReference>
<dbReference type="Proteomes" id="UP001500604">
    <property type="component" value="Unassembled WGS sequence"/>
</dbReference>
<dbReference type="Pfam" id="PF01810">
    <property type="entry name" value="LysE"/>
    <property type="match status" value="1"/>
</dbReference>
<evidence type="ECO:0000313" key="8">
    <source>
        <dbReference type="Proteomes" id="UP001500604"/>
    </source>
</evidence>
<protein>
    <submittedName>
        <fullName evidence="7">LysE family translocator</fullName>
    </submittedName>
</protein>
<keyword evidence="2" id="KW-1003">Cell membrane</keyword>
<feature type="transmembrane region" description="Helical" evidence="6">
    <location>
        <begin position="6"/>
        <end position="30"/>
    </location>
</feature>
<proteinExistence type="predicted"/>
<dbReference type="InterPro" id="IPR001123">
    <property type="entry name" value="LeuE-type"/>
</dbReference>
<comment type="subcellular location">
    <subcellularLocation>
        <location evidence="1">Cell membrane</location>
        <topology evidence="1">Multi-pass membrane protein</topology>
    </subcellularLocation>
</comment>
<keyword evidence="4 6" id="KW-1133">Transmembrane helix</keyword>
<reference evidence="8" key="1">
    <citation type="journal article" date="2019" name="Int. J. Syst. Evol. Microbiol.">
        <title>The Global Catalogue of Microorganisms (GCM) 10K type strain sequencing project: providing services to taxonomists for standard genome sequencing and annotation.</title>
        <authorList>
            <consortium name="The Broad Institute Genomics Platform"/>
            <consortium name="The Broad Institute Genome Sequencing Center for Infectious Disease"/>
            <person name="Wu L."/>
            <person name="Ma J."/>
        </authorList>
    </citation>
    <scope>NUCLEOTIDE SEQUENCE [LARGE SCALE GENOMIC DNA]</scope>
    <source>
        <strain evidence="8">JCM 17805</strain>
    </source>
</reference>
<feature type="transmembrane region" description="Helical" evidence="6">
    <location>
        <begin position="143"/>
        <end position="163"/>
    </location>
</feature>
<keyword evidence="5 6" id="KW-0472">Membrane</keyword>
<evidence type="ECO:0000256" key="3">
    <source>
        <dbReference type="ARBA" id="ARBA00022692"/>
    </source>
</evidence>
<sequence>MGMEQWLAFVSATLILFMIPGPDMVMVAGWSARKGFRMGLEAAAGTVSGLLMHTTATAMGLAALLAASASAFTVLKWVGSIYLVWLGIMKLKNGEHTTPIDKPKRTTSPFLQALCTNLLNPKVILFFLAFLPHFVDPNVDVKAQFIMLGLVFAAISAVCYLALIAITAKAGQALGKSRRAQQLGRWLSGTVMIGFGVRLAMASHS</sequence>
<dbReference type="PANTHER" id="PTHR30086">
    <property type="entry name" value="ARGININE EXPORTER PROTEIN ARGO"/>
    <property type="match status" value="1"/>
</dbReference>
<keyword evidence="8" id="KW-1185">Reference proteome</keyword>
<evidence type="ECO:0000313" key="7">
    <source>
        <dbReference type="EMBL" id="GAA4650036.1"/>
    </source>
</evidence>